<accession>A0A512NFB1</accession>
<proteinExistence type="predicted"/>
<reference evidence="1 2" key="1">
    <citation type="submission" date="2019-07" db="EMBL/GenBank/DDBJ databases">
        <title>Whole genome shotgun sequence of Reyranella soli NBRC 108950.</title>
        <authorList>
            <person name="Hosoyama A."/>
            <person name="Uohara A."/>
            <person name="Ohji S."/>
            <person name="Ichikawa N."/>
        </authorList>
    </citation>
    <scope>NUCLEOTIDE SEQUENCE [LARGE SCALE GENOMIC DNA]</scope>
    <source>
        <strain evidence="1 2">NBRC 108950</strain>
    </source>
</reference>
<keyword evidence="2" id="KW-1185">Reference proteome</keyword>
<evidence type="ECO:0000313" key="1">
    <source>
        <dbReference type="EMBL" id="GEP57640.1"/>
    </source>
</evidence>
<name>A0A512NFB1_9HYPH</name>
<comment type="caution">
    <text evidence="1">The sequence shown here is derived from an EMBL/GenBank/DDBJ whole genome shotgun (WGS) entry which is preliminary data.</text>
</comment>
<dbReference type="EMBL" id="BKAJ01000083">
    <property type="protein sequence ID" value="GEP57640.1"/>
    <property type="molecule type" value="Genomic_DNA"/>
</dbReference>
<sequence length="65" mass="7488">MRPPSDSDVSRALLGTPVHAHSLNAAKRRWRWLRTSLFDSYRPELHYMRGPGQKCREKANASARP</sequence>
<protein>
    <submittedName>
        <fullName evidence="1">Uncharacterized protein</fullName>
    </submittedName>
</protein>
<dbReference type="Proteomes" id="UP000321058">
    <property type="component" value="Unassembled WGS sequence"/>
</dbReference>
<organism evidence="1 2">
    <name type="scientific">Reyranella soli</name>
    <dbReference type="NCBI Taxonomy" id="1230389"/>
    <lineage>
        <taxon>Bacteria</taxon>
        <taxon>Pseudomonadati</taxon>
        <taxon>Pseudomonadota</taxon>
        <taxon>Alphaproteobacteria</taxon>
        <taxon>Hyphomicrobiales</taxon>
        <taxon>Reyranellaceae</taxon>
        <taxon>Reyranella</taxon>
    </lineage>
</organism>
<dbReference type="AlphaFoldDB" id="A0A512NFB1"/>
<gene>
    <name evidence="1" type="ORF">RSO01_48060</name>
</gene>
<evidence type="ECO:0000313" key="2">
    <source>
        <dbReference type="Proteomes" id="UP000321058"/>
    </source>
</evidence>